<dbReference type="InterPro" id="IPR011545">
    <property type="entry name" value="DEAD/DEAH_box_helicase_dom"/>
</dbReference>
<feature type="domain" description="Helicase C-terminal" evidence="14">
    <location>
        <begin position="235"/>
        <end position="385"/>
    </location>
</feature>
<dbReference type="InterPro" id="IPR004589">
    <property type="entry name" value="DNA_helicase_ATP-dep_RecQ"/>
</dbReference>
<evidence type="ECO:0000259" key="13">
    <source>
        <dbReference type="PROSITE" id="PS51192"/>
    </source>
</evidence>
<dbReference type="Pfam" id="PF00271">
    <property type="entry name" value="Helicase_C"/>
    <property type="match status" value="1"/>
</dbReference>
<dbReference type="Gene3D" id="1.10.10.10">
    <property type="entry name" value="Winged helix-like DNA-binding domain superfamily/Winged helix DNA-binding domain"/>
    <property type="match status" value="1"/>
</dbReference>
<dbReference type="PROSITE" id="PS51192">
    <property type="entry name" value="HELICASE_ATP_BIND_1"/>
    <property type="match status" value="1"/>
</dbReference>
<dbReference type="GO" id="GO:0030894">
    <property type="term" value="C:replisome"/>
    <property type="evidence" value="ECO:0007669"/>
    <property type="project" value="TreeGrafter"/>
</dbReference>
<evidence type="ECO:0000256" key="4">
    <source>
        <dbReference type="ARBA" id="ARBA00022801"/>
    </source>
</evidence>
<dbReference type="Gene3D" id="3.40.50.300">
    <property type="entry name" value="P-loop containing nucleotide triphosphate hydrolases"/>
    <property type="match status" value="2"/>
</dbReference>
<protein>
    <recommendedName>
        <fullName evidence="11">ATP-dependent DNA helicase RecQ</fullName>
        <ecNumber evidence="10">5.6.2.4</ecNumber>
    </recommendedName>
    <alternativeName>
        <fullName evidence="12">DNA 3'-5' helicase RecQ</fullName>
    </alternativeName>
</protein>
<evidence type="ECO:0000256" key="12">
    <source>
        <dbReference type="ARBA" id="ARBA00044550"/>
    </source>
</evidence>
<dbReference type="Pfam" id="PF09382">
    <property type="entry name" value="RQC"/>
    <property type="match status" value="1"/>
</dbReference>
<comment type="caution">
    <text evidence="15">The sequence shown here is derived from an EMBL/GenBank/DDBJ whole genome shotgun (WGS) entry which is preliminary data.</text>
</comment>
<dbReference type="GO" id="GO:0006310">
    <property type="term" value="P:DNA recombination"/>
    <property type="evidence" value="ECO:0007669"/>
    <property type="project" value="InterPro"/>
</dbReference>
<evidence type="ECO:0000256" key="9">
    <source>
        <dbReference type="ARBA" id="ARBA00034617"/>
    </source>
</evidence>
<dbReference type="InterPro" id="IPR001650">
    <property type="entry name" value="Helicase_C-like"/>
</dbReference>
<evidence type="ECO:0000256" key="8">
    <source>
        <dbReference type="ARBA" id="ARBA00023235"/>
    </source>
</evidence>
<dbReference type="SUPFAM" id="SSF52540">
    <property type="entry name" value="P-loop containing nucleoside triphosphate hydrolases"/>
    <property type="match status" value="1"/>
</dbReference>
<dbReference type="AlphaFoldDB" id="A0A1Y5FDR6"/>
<dbReference type="Pfam" id="PF16124">
    <property type="entry name" value="RecQ_Zn_bind"/>
    <property type="match status" value="1"/>
</dbReference>
<dbReference type="PROSITE" id="PS51194">
    <property type="entry name" value="HELICASE_CTER"/>
    <property type="match status" value="1"/>
</dbReference>
<dbReference type="Proteomes" id="UP000196531">
    <property type="component" value="Unassembled WGS sequence"/>
</dbReference>
<reference evidence="16" key="1">
    <citation type="journal article" date="2017" name="Proc. Natl. Acad. Sci. U.S.A.">
        <title>Simulation of Deepwater Horizon oil plume reveals substrate specialization within a complex community of hydrocarbon-degraders.</title>
        <authorList>
            <person name="Hu P."/>
            <person name="Dubinsky E.A."/>
            <person name="Probst A.J."/>
            <person name="Wang J."/>
            <person name="Sieber C.M.K."/>
            <person name="Tom L.M."/>
            <person name="Gardinali P."/>
            <person name="Banfield J.F."/>
            <person name="Atlas R.M."/>
            <person name="Andersen G.L."/>
        </authorList>
    </citation>
    <scope>NUCLEOTIDE SEQUENCE [LARGE SCALE GENOMIC DNA]</scope>
</reference>
<proteinExistence type="inferred from homology"/>
<accession>A0A1Y5FDR6</accession>
<keyword evidence="8" id="KW-0413">Isomerase</keyword>
<evidence type="ECO:0000256" key="5">
    <source>
        <dbReference type="ARBA" id="ARBA00022806"/>
    </source>
</evidence>
<gene>
    <name evidence="15" type="ORF">A9Q84_12325</name>
</gene>
<keyword evidence="2" id="KW-0479">Metal-binding</keyword>
<dbReference type="GO" id="GO:0016787">
    <property type="term" value="F:hydrolase activity"/>
    <property type="evidence" value="ECO:0007669"/>
    <property type="project" value="UniProtKB-KW"/>
</dbReference>
<dbReference type="SMART" id="SM00956">
    <property type="entry name" value="RQC"/>
    <property type="match status" value="1"/>
</dbReference>
<dbReference type="InterPro" id="IPR018982">
    <property type="entry name" value="RQC_domain"/>
</dbReference>
<evidence type="ECO:0000256" key="1">
    <source>
        <dbReference type="ARBA" id="ARBA00005446"/>
    </source>
</evidence>
<evidence type="ECO:0000313" key="16">
    <source>
        <dbReference type="Proteomes" id="UP000196531"/>
    </source>
</evidence>
<dbReference type="InterPro" id="IPR036390">
    <property type="entry name" value="WH_DNA-bd_sf"/>
</dbReference>
<organism evidence="15 16">
    <name type="scientific">Halobacteriovorax marinus</name>
    <dbReference type="NCBI Taxonomy" id="97084"/>
    <lineage>
        <taxon>Bacteria</taxon>
        <taxon>Pseudomonadati</taxon>
        <taxon>Bdellovibrionota</taxon>
        <taxon>Bacteriovoracia</taxon>
        <taxon>Bacteriovoracales</taxon>
        <taxon>Halobacteriovoraceae</taxon>
        <taxon>Halobacteriovorax</taxon>
    </lineage>
</organism>
<evidence type="ECO:0000256" key="6">
    <source>
        <dbReference type="ARBA" id="ARBA00022840"/>
    </source>
</evidence>
<evidence type="ECO:0000256" key="2">
    <source>
        <dbReference type="ARBA" id="ARBA00022723"/>
    </source>
</evidence>
<dbReference type="EC" id="5.6.2.4" evidence="10"/>
<evidence type="ECO:0000256" key="3">
    <source>
        <dbReference type="ARBA" id="ARBA00022741"/>
    </source>
</evidence>
<comment type="similarity">
    <text evidence="1">Belongs to the helicase family. RecQ subfamily.</text>
</comment>
<keyword evidence="7" id="KW-0238">DNA-binding</keyword>
<keyword evidence="5" id="KW-0347">Helicase</keyword>
<dbReference type="InterPro" id="IPR014001">
    <property type="entry name" value="Helicase_ATP-bd"/>
</dbReference>
<dbReference type="GO" id="GO:0043590">
    <property type="term" value="C:bacterial nucleoid"/>
    <property type="evidence" value="ECO:0007669"/>
    <property type="project" value="TreeGrafter"/>
</dbReference>
<feature type="domain" description="Helicase ATP-binding" evidence="13">
    <location>
        <begin position="45"/>
        <end position="213"/>
    </location>
</feature>
<keyword evidence="4" id="KW-0378">Hydrolase</keyword>
<dbReference type="GO" id="GO:0006281">
    <property type="term" value="P:DNA repair"/>
    <property type="evidence" value="ECO:0007669"/>
    <property type="project" value="InterPro"/>
</dbReference>
<sequence>MNIDPVSKNLSFSFLNSSQYRLEALSVLKSLFNYEKFLGDQEKIINEALEGRDSLVIMPPSETRAISYLIPSLVRKGLGVVISPSASFTRDKVYSLLRIGLRAISINRSLSKSEREDIDKKILNAEYDILFIDPDSLFENDTIHILKKVELSLITISEAHRVSKWKAGYLKKYSKLSILADIFPHVPRIAMATTGNLESREFIKSELALNKARVFVNSIDRTNITYEIELKNDHQETQLLNFLERFDITDSGLIFCQSEQKVQEITKWLLGLGFNVVSYLSGEETRDRENSHESFLSTEGMILVLLSGHEISVSKRDIRFVAHVDLPKSIDSYYHESALAGIDGEESHSWLMYNMQDALVFKHLIRKSSKNLEHRKIEEHHVDLMLGLCETTRCRREVILKFLDVESTEYCGHCDICLGALEGKELIDITDEMVLLLTAISNCEQRITKNELFKFLLGEDDFPYGEYSTSPYFGQGLSLGLARWKDVFRVALASGLVKIDFNESQFVQQSIDSINILLGKENVYMRSNLAGARGLK</sequence>
<comment type="catalytic activity">
    <reaction evidence="9">
        <text>Couples ATP hydrolysis with the unwinding of duplex DNA by translocating in the 3'-5' direction.</text>
        <dbReference type="EC" id="5.6.2.4"/>
    </reaction>
</comment>
<dbReference type="GO" id="GO:0005737">
    <property type="term" value="C:cytoplasm"/>
    <property type="evidence" value="ECO:0007669"/>
    <property type="project" value="TreeGrafter"/>
</dbReference>
<dbReference type="InterPro" id="IPR027417">
    <property type="entry name" value="P-loop_NTPase"/>
</dbReference>
<dbReference type="GO" id="GO:0009378">
    <property type="term" value="F:four-way junction helicase activity"/>
    <property type="evidence" value="ECO:0007669"/>
    <property type="project" value="TreeGrafter"/>
</dbReference>
<dbReference type="GO" id="GO:0043138">
    <property type="term" value="F:3'-5' DNA helicase activity"/>
    <property type="evidence" value="ECO:0007669"/>
    <property type="project" value="UniProtKB-EC"/>
</dbReference>
<dbReference type="GO" id="GO:0003677">
    <property type="term" value="F:DNA binding"/>
    <property type="evidence" value="ECO:0007669"/>
    <property type="project" value="UniProtKB-KW"/>
</dbReference>
<dbReference type="GO" id="GO:0006260">
    <property type="term" value="P:DNA replication"/>
    <property type="evidence" value="ECO:0007669"/>
    <property type="project" value="InterPro"/>
</dbReference>
<dbReference type="InterPro" id="IPR036388">
    <property type="entry name" value="WH-like_DNA-bd_sf"/>
</dbReference>
<keyword evidence="3" id="KW-0547">Nucleotide-binding</keyword>
<dbReference type="GO" id="GO:0046872">
    <property type="term" value="F:metal ion binding"/>
    <property type="evidence" value="ECO:0007669"/>
    <property type="project" value="UniProtKB-KW"/>
</dbReference>
<evidence type="ECO:0000256" key="10">
    <source>
        <dbReference type="ARBA" id="ARBA00034808"/>
    </source>
</evidence>
<dbReference type="InterPro" id="IPR032284">
    <property type="entry name" value="RecQ_Zn-bd"/>
</dbReference>
<name>A0A1Y5FDR6_9BACT</name>
<dbReference type="Pfam" id="PF00270">
    <property type="entry name" value="DEAD"/>
    <property type="match status" value="1"/>
</dbReference>
<dbReference type="GO" id="GO:0005524">
    <property type="term" value="F:ATP binding"/>
    <property type="evidence" value="ECO:0007669"/>
    <property type="project" value="UniProtKB-KW"/>
</dbReference>
<evidence type="ECO:0000313" key="15">
    <source>
        <dbReference type="EMBL" id="OUR97109.1"/>
    </source>
</evidence>
<dbReference type="SMART" id="SM00487">
    <property type="entry name" value="DEXDc"/>
    <property type="match status" value="1"/>
</dbReference>
<dbReference type="PANTHER" id="PTHR13710:SF105">
    <property type="entry name" value="ATP-DEPENDENT DNA HELICASE Q1"/>
    <property type="match status" value="1"/>
</dbReference>
<dbReference type="EMBL" id="MAAO01000006">
    <property type="protein sequence ID" value="OUR97109.1"/>
    <property type="molecule type" value="Genomic_DNA"/>
</dbReference>
<evidence type="ECO:0000259" key="14">
    <source>
        <dbReference type="PROSITE" id="PS51194"/>
    </source>
</evidence>
<evidence type="ECO:0000256" key="7">
    <source>
        <dbReference type="ARBA" id="ARBA00023125"/>
    </source>
</evidence>
<keyword evidence="6" id="KW-0067">ATP-binding</keyword>
<evidence type="ECO:0000256" key="11">
    <source>
        <dbReference type="ARBA" id="ARBA00044535"/>
    </source>
</evidence>
<dbReference type="SUPFAM" id="SSF46785">
    <property type="entry name" value="Winged helix' DNA-binding domain"/>
    <property type="match status" value="1"/>
</dbReference>
<dbReference type="PANTHER" id="PTHR13710">
    <property type="entry name" value="DNA HELICASE RECQ FAMILY MEMBER"/>
    <property type="match status" value="1"/>
</dbReference>
<dbReference type="NCBIfam" id="TIGR00614">
    <property type="entry name" value="recQ_fam"/>
    <property type="match status" value="1"/>
</dbReference>